<dbReference type="InterPro" id="IPR006015">
    <property type="entry name" value="Universal_stress_UspA"/>
</dbReference>
<dbReference type="InterPro" id="IPR006016">
    <property type="entry name" value="UspA"/>
</dbReference>
<organism evidence="3 4">
    <name type="scientific">Cupriavidus basilensis</name>
    <dbReference type="NCBI Taxonomy" id="68895"/>
    <lineage>
        <taxon>Bacteria</taxon>
        <taxon>Pseudomonadati</taxon>
        <taxon>Pseudomonadota</taxon>
        <taxon>Betaproteobacteria</taxon>
        <taxon>Burkholderiales</taxon>
        <taxon>Burkholderiaceae</taxon>
        <taxon>Cupriavidus</taxon>
    </lineage>
</organism>
<comment type="similarity">
    <text evidence="1">Belongs to the universal stress protein A family.</text>
</comment>
<evidence type="ECO:0000256" key="1">
    <source>
        <dbReference type="ARBA" id="ARBA00008791"/>
    </source>
</evidence>
<dbReference type="AlphaFoldDB" id="A0A0C4Y9Y4"/>
<dbReference type="Gene3D" id="3.40.50.12370">
    <property type="match status" value="1"/>
</dbReference>
<name>A0A0C4Y9Y4_9BURK</name>
<feature type="domain" description="UspA" evidence="2">
    <location>
        <begin position="66"/>
        <end position="114"/>
    </location>
</feature>
<accession>A0A0C4Y9Y4</accession>
<proteinExistence type="inferred from homology"/>
<gene>
    <name evidence="3" type="ORF">RR42_m2368</name>
</gene>
<reference evidence="3 4" key="1">
    <citation type="journal article" date="2015" name="Genome Announc.">
        <title>Complete Genome Sequence of Cupriavidus basilensis 4G11, Isolated from the Oak Ridge Field Research Center Site.</title>
        <authorList>
            <person name="Ray J."/>
            <person name="Waters R.J."/>
            <person name="Skerker J.M."/>
            <person name="Kuehl J.V."/>
            <person name="Price M.N."/>
            <person name="Huang J."/>
            <person name="Chakraborty R."/>
            <person name="Arkin A.P."/>
            <person name="Deutschbauer A."/>
        </authorList>
    </citation>
    <scope>NUCLEOTIDE SEQUENCE [LARGE SCALE GENOMIC DNA]</scope>
    <source>
        <strain evidence="3">4G11</strain>
    </source>
</reference>
<dbReference type="Pfam" id="PF00582">
    <property type="entry name" value="Usp"/>
    <property type="match status" value="1"/>
</dbReference>
<dbReference type="Proteomes" id="UP000031843">
    <property type="component" value="Chromosome main"/>
</dbReference>
<dbReference type="STRING" id="68895.RR42_m2368"/>
<dbReference type="CDD" id="cd00293">
    <property type="entry name" value="USP-like"/>
    <property type="match status" value="1"/>
</dbReference>
<evidence type="ECO:0000259" key="2">
    <source>
        <dbReference type="Pfam" id="PF00582"/>
    </source>
</evidence>
<sequence length="116" mass="12052">MVAWNGGREATRALHEAMGGHAKVFCAQGAGARPDAGLPRHAVAALESHGVHADIEYCQEGSDIAIGETLLSRAADFGADLAVMGAYGQGRLRELVLGGVTQTLLDTMTVPVLMSH</sequence>
<protein>
    <submittedName>
        <fullName evidence="3">Universal stress protein family, tandem domain</fullName>
    </submittedName>
</protein>
<dbReference type="SUPFAM" id="SSF52402">
    <property type="entry name" value="Adenine nucleotide alpha hydrolases-like"/>
    <property type="match status" value="1"/>
</dbReference>
<evidence type="ECO:0000313" key="4">
    <source>
        <dbReference type="Proteomes" id="UP000031843"/>
    </source>
</evidence>
<keyword evidence="4" id="KW-1185">Reference proteome</keyword>
<dbReference type="EMBL" id="CP010536">
    <property type="protein sequence ID" value="AJG19760.1"/>
    <property type="molecule type" value="Genomic_DNA"/>
</dbReference>
<evidence type="ECO:0000313" key="3">
    <source>
        <dbReference type="EMBL" id="AJG19760.1"/>
    </source>
</evidence>
<dbReference type="KEGG" id="cbw:RR42_m2368"/>
<dbReference type="PRINTS" id="PR01438">
    <property type="entry name" value="UNVRSLSTRESS"/>
</dbReference>